<comment type="subcellular location">
    <subcellularLocation>
        <location evidence="3 16">Cytoplasm</location>
    </subcellularLocation>
</comment>
<feature type="binding site" evidence="16">
    <location>
        <begin position="99"/>
        <end position="102"/>
    </location>
    <ligand>
        <name>substrate</name>
    </ligand>
</feature>
<keyword evidence="13 16" id="KW-0173">Coenzyme A biosynthesis</keyword>
<evidence type="ECO:0000256" key="10">
    <source>
        <dbReference type="ARBA" id="ARBA00022777"/>
    </source>
</evidence>
<dbReference type="EMBL" id="CP136986">
    <property type="protein sequence ID" value="WOS78872.1"/>
    <property type="molecule type" value="Genomic_DNA"/>
</dbReference>
<dbReference type="NCBIfam" id="NF009859">
    <property type="entry name" value="PRK13322.1-4"/>
    <property type="match status" value="1"/>
</dbReference>
<gene>
    <name evidence="16 17" type="primary">coaX</name>
    <name evidence="18" type="ORF">IPC1295_33860</name>
    <name evidence="19" type="ORF">L4V69_06940</name>
    <name evidence="17" type="ORF">PAERUG_P19_London_7_VIM_2_05_10_03279</name>
</gene>
<dbReference type="GO" id="GO:0004594">
    <property type="term" value="F:pantothenate kinase activity"/>
    <property type="evidence" value="ECO:0007669"/>
    <property type="project" value="UniProtKB-UniRule"/>
</dbReference>
<keyword evidence="8 16" id="KW-0808">Transferase</keyword>
<dbReference type="GO" id="GO:0015937">
    <property type="term" value="P:coenzyme A biosynthetic process"/>
    <property type="evidence" value="ECO:0007669"/>
    <property type="project" value="UniProtKB-UniRule"/>
</dbReference>
<comment type="subunit">
    <text evidence="5 16">Homodimer.</text>
</comment>
<dbReference type="InterPro" id="IPR043129">
    <property type="entry name" value="ATPase_NBD"/>
</dbReference>
<dbReference type="Proteomes" id="UP001297540">
    <property type="component" value="Chromosome"/>
</dbReference>
<evidence type="ECO:0000256" key="6">
    <source>
        <dbReference type="ARBA" id="ARBA00012102"/>
    </source>
</evidence>
<protein>
    <recommendedName>
        <fullName evidence="15 16">Type III pantothenate kinase</fullName>
        <ecNumber evidence="6 16">2.7.1.33</ecNumber>
    </recommendedName>
    <alternativeName>
        <fullName evidence="16">PanK-III</fullName>
    </alternativeName>
    <alternativeName>
        <fullName evidence="16">Pantothenic acid kinase</fullName>
    </alternativeName>
</protein>
<evidence type="ECO:0000256" key="11">
    <source>
        <dbReference type="ARBA" id="ARBA00022840"/>
    </source>
</evidence>
<dbReference type="InterPro" id="IPR004619">
    <property type="entry name" value="Type_III_PanK"/>
</dbReference>
<dbReference type="AlphaFoldDB" id="A0A069Q011"/>
<sequence>MILELDCGNSLIKWRVIEGAARSVAGGLAESDDALVEQLTSQQALPVRACRLVSVRSEQETSQLVARLEQLFPVSALVASSGKQLAGVRNGYLDYQRLGLDRWLALVAAHHLAKKACLVIDLGTAVTSDLVAADGVHLGGYICPGMTLMRSQLRTHTRRIRYDDAEARRALASLQPGQATAEAVERGCLLMLRGFVREQYAMACELLGPDCEIFLTGGDAELVRDELAGARIMPDLVFVGLALACPIE</sequence>
<feature type="binding site" evidence="16">
    <location>
        <position position="92"/>
    </location>
    <ligand>
        <name>substrate</name>
    </ligand>
</feature>
<comment type="cofactor">
    <cofactor evidence="16">
        <name>NH4(+)</name>
        <dbReference type="ChEBI" id="CHEBI:28938"/>
    </cofactor>
    <cofactor evidence="16">
        <name>K(+)</name>
        <dbReference type="ChEBI" id="CHEBI:29103"/>
    </cofactor>
    <text evidence="16">A monovalent cation. Ammonium or potassium.</text>
</comment>
<keyword evidence="16" id="KW-0479">Metal-binding</keyword>
<evidence type="ECO:0000313" key="21">
    <source>
        <dbReference type="Proteomes" id="UP000284767"/>
    </source>
</evidence>
<dbReference type="Proteomes" id="UP000045039">
    <property type="component" value="Unassembled WGS sequence"/>
</dbReference>
<keyword evidence="9 16" id="KW-0547">Nucleotide-binding</keyword>
<reference evidence="18 21" key="4">
    <citation type="submission" date="2019-01" db="EMBL/GenBank/DDBJ databases">
        <title>The Pseudomonas aeruginosa pan-genome provides new insights on its population structure, horizontal gene transfer and pathogenicity.</title>
        <authorList>
            <person name="Freschi L."/>
            <person name="Vincent A.T."/>
            <person name="Jeukens J."/>
            <person name="Emond-Rheault J.-G."/>
            <person name="Kukavica-Ibrulj I."/>
            <person name="Dupont M.-J."/>
            <person name="Charette S.J."/>
            <person name="Boyle B."/>
            <person name="Levesque R.C."/>
        </authorList>
    </citation>
    <scope>NUCLEOTIDE SEQUENCE [LARGE SCALE GENOMIC DNA]</scope>
    <source>
        <strain evidence="18 21">PA-W36</strain>
    </source>
</reference>
<accession>A0A1S1C9E7</accession>
<evidence type="ECO:0000256" key="7">
    <source>
        <dbReference type="ARBA" id="ARBA00022490"/>
    </source>
</evidence>
<dbReference type="PANTHER" id="PTHR34265:SF1">
    <property type="entry name" value="TYPE III PANTOTHENATE KINASE"/>
    <property type="match status" value="1"/>
</dbReference>
<comment type="cofactor">
    <cofactor evidence="2">
        <name>K(+)</name>
        <dbReference type="ChEBI" id="CHEBI:29103"/>
    </cofactor>
</comment>
<dbReference type="OMA" id="NSFIKWR"/>
<keyword evidence="10 16" id="KW-0418">Kinase</keyword>
<comment type="function">
    <text evidence="16">Catalyzes the phosphorylation of pantothenate (Pan), the first step in CoA biosynthesis.</text>
</comment>
<evidence type="ECO:0000256" key="13">
    <source>
        <dbReference type="ARBA" id="ARBA00022993"/>
    </source>
</evidence>
<dbReference type="NCBIfam" id="NF009857">
    <property type="entry name" value="PRK13322.1-2"/>
    <property type="match status" value="1"/>
</dbReference>
<reference evidence="18 21" key="3">
    <citation type="submission" date="2017-08" db="EMBL/GenBank/DDBJ databases">
        <authorList>
            <person name="Feschi L."/>
            <person name="Jeukens J."/>
            <person name="Emond-Rheault J.-G."/>
            <person name="Kukavica-Ibrulj I."/>
            <person name="Boyle B."/>
            <person name="Levesque R.C."/>
        </authorList>
    </citation>
    <scope>NUCLEOTIDE SEQUENCE [LARGE SCALE GENOMIC DNA]</scope>
    <source>
        <strain evidence="18 21">PA-W36</strain>
    </source>
</reference>
<reference evidence="19" key="5">
    <citation type="submission" date="2023-06" db="EMBL/GenBank/DDBJ databases">
        <authorList>
            <consortium name="Clinical and Environmental Microbiology Branch: Whole genome sequencing antimicrobial resistance pathogens in the healthcare setting"/>
        </authorList>
    </citation>
    <scope>NUCLEOTIDE SEQUENCE</scope>
    <source>
        <strain evidence="19">2021CK-01020</strain>
    </source>
</reference>
<dbReference type="RefSeq" id="WP_003093768.1">
    <property type="nucleotide sequence ID" value="NZ_AP014622.1"/>
</dbReference>
<evidence type="ECO:0000313" key="17">
    <source>
        <dbReference type="EMBL" id="CRP05386.1"/>
    </source>
</evidence>
<dbReference type="NCBIfam" id="TIGR00671">
    <property type="entry name" value="baf"/>
    <property type="match status" value="1"/>
</dbReference>
<feature type="binding site" evidence="16">
    <location>
        <position position="180"/>
    </location>
    <ligand>
        <name>substrate</name>
    </ligand>
</feature>
<dbReference type="Pfam" id="PF03309">
    <property type="entry name" value="Pan_kinase"/>
    <property type="match status" value="1"/>
</dbReference>
<evidence type="ECO:0000256" key="15">
    <source>
        <dbReference type="ARBA" id="ARBA00040883"/>
    </source>
</evidence>
<evidence type="ECO:0000256" key="4">
    <source>
        <dbReference type="ARBA" id="ARBA00005225"/>
    </source>
</evidence>
<dbReference type="PANTHER" id="PTHR34265">
    <property type="entry name" value="TYPE III PANTOTHENATE KINASE"/>
    <property type="match status" value="1"/>
</dbReference>
<dbReference type="eggNOG" id="COG1521">
    <property type="taxonomic scope" value="Bacteria"/>
</dbReference>
<dbReference type="HAMAP" id="MF_01274">
    <property type="entry name" value="Pantothen_kinase_3"/>
    <property type="match status" value="1"/>
</dbReference>
<dbReference type="EMBL" id="CVVU01000204">
    <property type="protein sequence ID" value="CRP05386.1"/>
    <property type="molecule type" value="Genomic_DNA"/>
</dbReference>
<feature type="binding site" evidence="16">
    <location>
        <position position="124"/>
    </location>
    <ligand>
        <name>ATP</name>
        <dbReference type="ChEBI" id="CHEBI:30616"/>
    </ligand>
</feature>
<dbReference type="EMBL" id="NSNE01000056">
    <property type="protein sequence ID" value="RPM00455.1"/>
    <property type="molecule type" value="Genomic_DNA"/>
</dbReference>
<feature type="binding site" evidence="16">
    <location>
        <begin position="6"/>
        <end position="13"/>
    </location>
    <ligand>
        <name>ATP</name>
        <dbReference type="ChEBI" id="CHEBI:30616"/>
    </ligand>
</feature>
<organism evidence="17 20">
    <name type="scientific">Pseudomonas aeruginosa</name>
    <dbReference type="NCBI Taxonomy" id="287"/>
    <lineage>
        <taxon>Bacteria</taxon>
        <taxon>Pseudomonadati</taxon>
        <taxon>Pseudomonadota</taxon>
        <taxon>Gammaproteobacteria</taxon>
        <taxon>Pseudomonadales</taxon>
        <taxon>Pseudomonadaceae</taxon>
        <taxon>Pseudomonas</taxon>
    </lineage>
</organism>
<name>A0A069Q011_PSEAI</name>
<dbReference type="SMR" id="A0A069Q011"/>
<evidence type="ECO:0000256" key="14">
    <source>
        <dbReference type="ARBA" id="ARBA00038036"/>
    </source>
</evidence>
<accession>A0A069Q011</accession>
<keyword evidence="7 16" id="KW-0963">Cytoplasm</keyword>
<evidence type="ECO:0000256" key="5">
    <source>
        <dbReference type="ARBA" id="ARBA00011738"/>
    </source>
</evidence>
<reference evidence="19" key="6">
    <citation type="submission" date="2023-10" db="EMBL/GenBank/DDBJ databases">
        <title>Pathogen: clinical or host-associated sample.</title>
        <authorList>
            <person name="Hergert J."/>
            <person name="Casey R."/>
            <person name="Wagner J."/>
            <person name="Young E.L."/>
            <person name="Oakeson K.F."/>
        </authorList>
    </citation>
    <scope>NUCLEOTIDE SEQUENCE</scope>
    <source>
        <strain evidence="19">2021CK-01020</strain>
    </source>
</reference>
<proteinExistence type="inferred from homology"/>
<keyword evidence="12 16" id="KW-0630">Potassium</keyword>
<evidence type="ECO:0000256" key="2">
    <source>
        <dbReference type="ARBA" id="ARBA00001958"/>
    </source>
</evidence>
<evidence type="ECO:0000313" key="19">
    <source>
        <dbReference type="EMBL" id="WOS78872.1"/>
    </source>
</evidence>
<reference evidence="20" key="2">
    <citation type="submission" date="2015-06" db="EMBL/GenBank/DDBJ databases">
        <authorList>
            <person name="Radhakrishnan Rajesh"/>
            <person name="Underwood Anthony"/>
            <person name="Al-Shahib Ali"/>
        </authorList>
    </citation>
    <scope>NUCLEOTIDE SEQUENCE [LARGE SCALE GENOMIC DNA]</scope>
    <source>
        <strain evidence="20">P19_London_7_VIM_2_05_10</strain>
    </source>
</reference>
<evidence type="ECO:0000313" key="18">
    <source>
        <dbReference type="EMBL" id="RPM00455.1"/>
    </source>
</evidence>
<dbReference type="GO" id="GO:0005524">
    <property type="term" value="F:ATP binding"/>
    <property type="evidence" value="ECO:0007669"/>
    <property type="project" value="UniProtKB-UniRule"/>
</dbReference>
<feature type="binding site" evidence="16">
    <location>
        <position position="121"/>
    </location>
    <ligand>
        <name>K(+)</name>
        <dbReference type="ChEBI" id="CHEBI:29103"/>
    </ligand>
</feature>
<dbReference type="Proteomes" id="UP000284767">
    <property type="component" value="Unassembled WGS sequence"/>
</dbReference>
<dbReference type="EC" id="2.7.1.33" evidence="6 16"/>
<comment type="catalytic activity">
    <reaction evidence="1 16">
        <text>(R)-pantothenate + ATP = (R)-4'-phosphopantothenate + ADP + H(+)</text>
        <dbReference type="Rhea" id="RHEA:16373"/>
        <dbReference type="ChEBI" id="CHEBI:10986"/>
        <dbReference type="ChEBI" id="CHEBI:15378"/>
        <dbReference type="ChEBI" id="CHEBI:29032"/>
        <dbReference type="ChEBI" id="CHEBI:30616"/>
        <dbReference type="ChEBI" id="CHEBI:456216"/>
        <dbReference type="EC" id="2.7.1.33"/>
    </reaction>
</comment>
<dbReference type="KEGG" id="paeb:NCGM1900_0675"/>
<evidence type="ECO:0000256" key="8">
    <source>
        <dbReference type="ARBA" id="ARBA00022679"/>
    </source>
</evidence>
<reference evidence="17" key="1">
    <citation type="submission" date="2015-06" db="EMBL/GenBank/DDBJ databases">
        <authorList>
            <person name="Radhakrishnan R."/>
            <person name="Underwood A."/>
            <person name="Al-Shahib A."/>
        </authorList>
    </citation>
    <scope>NUCLEOTIDE SEQUENCE</scope>
    <source>
        <strain evidence="17">P19_London_7_VIM_2_05_10</strain>
    </source>
</reference>
<comment type="similarity">
    <text evidence="14 16">Belongs to the type III pantothenate kinase family.</text>
</comment>
<dbReference type="SUPFAM" id="SSF53067">
    <property type="entry name" value="Actin-like ATPase domain"/>
    <property type="match status" value="2"/>
</dbReference>
<evidence type="ECO:0000256" key="9">
    <source>
        <dbReference type="ARBA" id="ARBA00022741"/>
    </source>
</evidence>
<keyword evidence="11 16" id="KW-0067">ATP-binding</keyword>
<dbReference type="UniPathway" id="UPA00241">
    <property type="reaction ID" value="UER00352"/>
</dbReference>
<comment type="pathway">
    <text evidence="4 16">Cofactor biosynthesis; coenzyme A biosynthesis; CoA from (R)-pantothenate: step 1/5.</text>
</comment>
<evidence type="ECO:0000256" key="1">
    <source>
        <dbReference type="ARBA" id="ARBA00001206"/>
    </source>
</evidence>
<evidence type="ECO:0000256" key="3">
    <source>
        <dbReference type="ARBA" id="ARBA00004496"/>
    </source>
</evidence>
<evidence type="ECO:0000313" key="20">
    <source>
        <dbReference type="Proteomes" id="UP000045039"/>
    </source>
</evidence>
<feature type="active site" description="Proton acceptor" evidence="16">
    <location>
        <position position="101"/>
    </location>
</feature>
<dbReference type="GO" id="GO:0005737">
    <property type="term" value="C:cytoplasm"/>
    <property type="evidence" value="ECO:0007669"/>
    <property type="project" value="UniProtKB-SubCell"/>
</dbReference>
<evidence type="ECO:0000256" key="12">
    <source>
        <dbReference type="ARBA" id="ARBA00022958"/>
    </source>
</evidence>
<evidence type="ECO:0000256" key="16">
    <source>
        <dbReference type="HAMAP-Rule" id="MF_01274"/>
    </source>
</evidence>
<dbReference type="Gene3D" id="3.30.420.40">
    <property type="match status" value="2"/>
</dbReference>
<dbReference type="CDD" id="cd24015">
    <property type="entry name" value="ASKHA_NBD_PanK-III"/>
    <property type="match status" value="1"/>
</dbReference>
<dbReference type="GO" id="GO:0046872">
    <property type="term" value="F:metal ion binding"/>
    <property type="evidence" value="ECO:0007669"/>
    <property type="project" value="UniProtKB-KW"/>
</dbReference>